<evidence type="ECO:0000313" key="1">
    <source>
        <dbReference type="EMBL" id="MDG3006889.1"/>
    </source>
</evidence>
<organism evidence="1 2">
    <name type="scientific">Paludisphaera mucosa</name>
    <dbReference type="NCBI Taxonomy" id="3030827"/>
    <lineage>
        <taxon>Bacteria</taxon>
        <taxon>Pseudomonadati</taxon>
        <taxon>Planctomycetota</taxon>
        <taxon>Planctomycetia</taxon>
        <taxon>Isosphaerales</taxon>
        <taxon>Isosphaeraceae</taxon>
        <taxon>Paludisphaera</taxon>
    </lineage>
</organism>
<evidence type="ECO:0000313" key="2">
    <source>
        <dbReference type="Proteomes" id="UP001216907"/>
    </source>
</evidence>
<gene>
    <name evidence="1" type="ORF">PZE19_24215</name>
</gene>
<dbReference type="Proteomes" id="UP001216907">
    <property type="component" value="Unassembled WGS sequence"/>
</dbReference>
<name>A0ABT6FH82_9BACT</name>
<reference evidence="1 2" key="1">
    <citation type="submission" date="2023-03" db="EMBL/GenBank/DDBJ databases">
        <title>Paludisphaera mucosa sp. nov. a novel planctomycete from northern fen.</title>
        <authorList>
            <person name="Ivanova A."/>
        </authorList>
    </citation>
    <scope>NUCLEOTIDE SEQUENCE [LARGE SCALE GENOMIC DNA]</scope>
    <source>
        <strain evidence="1 2">Pla2</strain>
    </source>
</reference>
<dbReference type="RefSeq" id="WP_277863180.1">
    <property type="nucleotide sequence ID" value="NZ_JARRAG010000002.1"/>
</dbReference>
<sequence length="163" mass="18284">MDKYDPARDVTPAFVDRVTDWFERADEVLVILRYLRAAGAKDFAFCRTRSEVEALIESVPIGTDIEVFRDRQLPIRGVVDETFIRTAFDSFPDGEEYLLMTIETELGSRISRFARIDCSQKELHELLSELIGAEVALGRCPDFNVADHDGLVSAAKGGIDGPR</sequence>
<proteinExistence type="predicted"/>
<keyword evidence="2" id="KW-1185">Reference proteome</keyword>
<comment type="caution">
    <text evidence="1">The sequence shown here is derived from an EMBL/GenBank/DDBJ whole genome shotgun (WGS) entry which is preliminary data.</text>
</comment>
<protein>
    <submittedName>
        <fullName evidence="1">Uncharacterized protein</fullName>
    </submittedName>
</protein>
<dbReference type="EMBL" id="JARRAG010000002">
    <property type="protein sequence ID" value="MDG3006889.1"/>
    <property type="molecule type" value="Genomic_DNA"/>
</dbReference>
<accession>A0ABT6FH82</accession>